<dbReference type="InterPro" id="IPR015421">
    <property type="entry name" value="PyrdxlP-dep_Trfase_major"/>
</dbReference>
<dbReference type="AlphaFoldDB" id="A0A9X0R744"/>
<dbReference type="InterPro" id="IPR000192">
    <property type="entry name" value="Aminotrans_V_dom"/>
</dbReference>
<evidence type="ECO:0000313" key="12">
    <source>
        <dbReference type="Proteomes" id="UP000615796"/>
    </source>
</evidence>
<dbReference type="GO" id="GO:0019265">
    <property type="term" value="P:glycine biosynthetic process, by transamination of glyoxylate"/>
    <property type="evidence" value="ECO:0007669"/>
    <property type="project" value="TreeGrafter"/>
</dbReference>
<keyword evidence="12" id="KW-1185">Reference proteome</keyword>
<reference evidence="11" key="1">
    <citation type="submission" date="2020-08" db="EMBL/GenBank/DDBJ databases">
        <title>Genome Sequencing and Pan-Genome Analysis of Migratory bird Vibrio Strains, Inner Mongolia.</title>
        <authorList>
            <person name="Zheng L."/>
        </authorList>
    </citation>
    <scope>NUCLEOTIDE SEQUENCE</scope>
    <source>
        <strain evidence="11">M13F</strain>
    </source>
</reference>
<dbReference type="Proteomes" id="UP000615796">
    <property type="component" value="Unassembled WGS sequence"/>
</dbReference>
<proteinExistence type="inferred from homology"/>
<name>A0A9X0R744_VIBME</name>
<evidence type="ECO:0000256" key="1">
    <source>
        <dbReference type="ARBA" id="ARBA00001933"/>
    </source>
</evidence>
<comment type="caution">
    <text evidence="11">The sequence shown here is derived from an EMBL/GenBank/DDBJ whole genome shotgun (WGS) entry which is preliminary data.</text>
</comment>
<dbReference type="PANTHER" id="PTHR21152:SF40">
    <property type="entry name" value="ALANINE--GLYOXYLATE AMINOTRANSFERASE"/>
    <property type="match status" value="1"/>
</dbReference>
<feature type="binding site" evidence="6">
    <location>
        <position position="347"/>
    </location>
    <ligand>
        <name>substrate</name>
    </ligand>
</feature>
<keyword evidence="4" id="KW-0808">Transferase</keyword>
<dbReference type="OrthoDB" id="9766472at2"/>
<dbReference type="Gene3D" id="3.90.1150.10">
    <property type="entry name" value="Aspartate Aminotransferase, domain 1"/>
    <property type="match status" value="1"/>
</dbReference>
<accession>A0A9X0R744</accession>
<dbReference type="PROSITE" id="PS00595">
    <property type="entry name" value="AA_TRANSFER_CLASS_5"/>
    <property type="match status" value="1"/>
</dbReference>
<protein>
    <submittedName>
        <fullName evidence="11">Alanine--glyoxylate aminotransferase family protein</fullName>
    </submittedName>
</protein>
<dbReference type="SUPFAM" id="SSF53383">
    <property type="entry name" value="PLP-dependent transferases"/>
    <property type="match status" value="1"/>
</dbReference>
<evidence type="ECO:0000256" key="6">
    <source>
        <dbReference type="PIRSR" id="PIRSR000524-1"/>
    </source>
</evidence>
<comment type="similarity">
    <text evidence="2 8">Belongs to the class-V pyridoxal-phosphate-dependent aminotransferase family.</text>
</comment>
<evidence type="ECO:0000256" key="4">
    <source>
        <dbReference type="ARBA" id="ARBA00022679"/>
    </source>
</evidence>
<dbReference type="CDD" id="cd06451">
    <property type="entry name" value="AGAT_like"/>
    <property type="match status" value="1"/>
</dbReference>
<dbReference type="InterPro" id="IPR024169">
    <property type="entry name" value="SP_NH2Trfase/AEP_transaminase"/>
</dbReference>
<evidence type="ECO:0000256" key="5">
    <source>
        <dbReference type="ARBA" id="ARBA00022898"/>
    </source>
</evidence>
<evidence type="ECO:0000256" key="9">
    <source>
        <dbReference type="RuleBase" id="RU004504"/>
    </source>
</evidence>
<feature type="modified residue" description="N6-(pyridoxal phosphate)lysine" evidence="7">
    <location>
        <position position="198"/>
    </location>
</feature>
<dbReference type="PANTHER" id="PTHR21152">
    <property type="entry name" value="AMINOTRANSFERASE CLASS V"/>
    <property type="match status" value="1"/>
</dbReference>
<keyword evidence="3 11" id="KW-0032">Aminotransferase</keyword>
<evidence type="ECO:0000256" key="7">
    <source>
        <dbReference type="PIRSR" id="PIRSR000524-50"/>
    </source>
</evidence>
<feature type="domain" description="Aminotransferase class V" evidence="10">
    <location>
        <begin position="33"/>
        <end position="338"/>
    </location>
</feature>
<dbReference type="InterPro" id="IPR015424">
    <property type="entry name" value="PyrdxlP-dep_Trfase"/>
</dbReference>
<dbReference type="GeneID" id="79886849"/>
<dbReference type="EMBL" id="JACRUP010000001">
    <property type="protein sequence ID" value="MBC5849360.1"/>
    <property type="molecule type" value="Genomic_DNA"/>
</dbReference>
<dbReference type="InterPro" id="IPR015422">
    <property type="entry name" value="PyrdxlP-dep_Trfase_small"/>
</dbReference>
<dbReference type="Pfam" id="PF00266">
    <property type="entry name" value="Aminotran_5"/>
    <property type="match status" value="1"/>
</dbReference>
<keyword evidence="5 7" id="KW-0663">Pyridoxal phosphate</keyword>
<dbReference type="PIRSF" id="PIRSF000524">
    <property type="entry name" value="SPT"/>
    <property type="match status" value="1"/>
</dbReference>
<evidence type="ECO:0000256" key="3">
    <source>
        <dbReference type="ARBA" id="ARBA00022576"/>
    </source>
</evidence>
<dbReference type="RefSeq" id="WP_004396119.1">
    <property type="nucleotide sequence ID" value="NZ_JACGLY010000002.1"/>
</dbReference>
<comment type="cofactor">
    <cofactor evidence="1 7 9">
        <name>pyridoxal 5'-phosphate</name>
        <dbReference type="ChEBI" id="CHEBI:597326"/>
    </cofactor>
</comment>
<dbReference type="InterPro" id="IPR020578">
    <property type="entry name" value="Aminotrans_V_PyrdxlP_BS"/>
</dbReference>
<gene>
    <name evidence="11" type="ORF">H8Q88_00030</name>
</gene>
<evidence type="ECO:0000256" key="8">
    <source>
        <dbReference type="RuleBase" id="RU004075"/>
    </source>
</evidence>
<evidence type="ECO:0000259" key="10">
    <source>
        <dbReference type="Pfam" id="PF00266"/>
    </source>
</evidence>
<dbReference type="GO" id="GO:0004760">
    <property type="term" value="F:L-serine-pyruvate transaminase activity"/>
    <property type="evidence" value="ECO:0007669"/>
    <property type="project" value="TreeGrafter"/>
</dbReference>
<sequence>MAISSFIPPRRILMGPGPSDISPQVLQALSRPTVGHLDPLFIRMMDELKQLLQYAFQTQNEFTIAVSAPGSAGMEACFVNLVEPGDKVIVCRNGVFGERMRENAVRCGGQVVVIDDEWGKPVSIEKVAATLAEHSDAKILAFVHAETSTGACSDAQALSQLAKQYGMLTIVDAVTSLGGVPLLVDEWQLDAVYSGSQKCLSCVPGLSPLTFSPAAIDKIHARTTPIQSWFLDQSLVLGYWSGASKRSYHHTAPVNSLYALHEALLLLQQEGLDNAWDRHRRMHNILKQGLEALGLTFVVDEASRLPQLNTVYIPQGVDDAALRDYLLNHYNLEIGAGLGSLAGKAWRIGLMGYAARPENIALCLKALQDGLALQR</sequence>
<dbReference type="FunFam" id="3.40.640.10:FF:000027">
    <property type="entry name" value="Serine--pyruvate aminotransferase, mitochondrial"/>
    <property type="match status" value="1"/>
</dbReference>
<organism evidence="11 12">
    <name type="scientific">Vibrio metschnikovii</name>
    <dbReference type="NCBI Taxonomy" id="28172"/>
    <lineage>
        <taxon>Bacteria</taxon>
        <taxon>Pseudomonadati</taxon>
        <taxon>Pseudomonadota</taxon>
        <taxon>Gammaproteobacteria</taxon>
        <taxon>Vibrionales</taxon>
        <taxon>Vibrionaceae</taxon>
        <taxon>Vibrio</taxon>
    </lineage>
</organism>
<dbReference type="GO" id="GO:0008453">
    <property type="term" value="F:alanine-glyoxylate transaminase activity"/>
    <property type="evidence" value="ECO:0007669"/>
    <property type="project" value="TreeGrafter"/>
</dbReference>
<evidence type="ECO:0000313" key="11">
    <source>
        <dbReference type="EMBL" id="MBC5849360.1"/>
    </source>
</evidence>
<evidence type="ECO:0000256" key="2">
    <source>
        <dbReference type="ARBA" id="ARBA00009236"/>
    </source>
</evidence>
<dbReference type="Gene3D" id="3.40.640.10">
    <property type="entry name" value="Type I PLP-dependent aspartate aminotransferase-like (Major domain)"/>
    <property type="match status" value="1"/>
</dbReference>